<feature type="region of interest" description="Disordered" evidence="1">
    <location>
        <begin position="1"/>
        <end position="233"/>
    </location>
</feature>
<feature type="region of interest" description="Disordered" evidence="1">
    <location>
        <begin position="249"/>
        <end position="307"/>
    </location>
</feature>
<dbReference type="EMBL" id="FJUX01000013">
    <property type="protein sequence ID" value="CZS92674.1"/>
    <property type="molecule type" value="Genomic_DNA"/>
</dbReference>
<sequence length="574" mass="62652">MLPSHGQQFDAFSQFRSPLNPGPGSTSSSGSGGARRFLGYSSNAPGESSATPGYQGSTGRSHPEPIRAPSYLKPSATTNGTGQNGLSHPPSFSGPQIQSSYSQSRSSPAPRTIVSPSPESPSRNSVNKPDKFKTHGQALSLDGYGSDRHSKPQSINPSYPQNYSSTSSHSRGKDPNAGQRKAQSELPTPAKPPFRASANLAHPSHYQKNYRKSNLQFSSTPKPAPSPGSSFQIVIPTSPAKFYELEAQSKNTLPKKRGRPFSKQAAEVKTPKKRGRPFATVESESKAKAKASVTSTPTTQKKAGRPQKIPRHIFVPQPEPTFYPFKCEWVGCQAELNNLDTLRRHIHLLHKKRLDGKIPCLWAKCGMKKSVKGEDGQEKVVDDHPEFKSRDEWKKHLEVKHLIPFSWHMGDGPKGTDLSGKPKDIIDRAWLIDGNGNQVTPSVEGQATEEGKAKDLNKIRFRKMRGVDFLKEKADLKSDLKSMSGGTGMLPPQASSDEDEDVEEAGAALGTDTMVEYGSERGAVDELDNDGFGRRGGGGQVKRLAYEEVIDSDEERYAQQEDMDDEGDVQMMGP</sequence>
<protein>
    <recommendedName>
        <fullName evidence="2">C2H2-type domain-containing protein</fullName>
    </recommendedName>
</protein>
<feature type="compositionally biased region" description="Polar residues" evidence="1">
    <location>
        <begin position="212"/>
        <end position="232"/>
    </location>
</feature>
<evidence type="ECO:0000259" key="2">
    <source>
        <dbReference type="PROSITE" id="PS00028"/>
    </source>
</evidence>
<dbReference type="AlphaFoldDB" id="A0A1E1K7S9"/>
<dbReference type="InterPro" id="IPR013087">
    <property type="entry name" value="Znf_C2H2_type"/>
</dbReference>
<evidence type="ECO:0000256" key="1">
    <source>
        <dbReference type="SAM" id="MobiDB-lite"/>
    </source>
</evidence>
<feature type="compositionally biased region" description="Polar residues" evidence="1">
    <location>
        <begin position="152"/>
        <end position="169"/>
    </location>
</feature>
<feature type="compositionally biased region" description="Polar residues" evidence="1">
    <location>
        <begin position="114"/>
        <end position="127"/>
    </location>
</feature>
<feature type="region of interest" description="Disordered" evidence="1">
    <location>
        <begin position="548"/>
        <end position="574"/>
    </location>
</feature>
<feature type="compositionally biased region" description="Polar residues" evidence="1">
    <location>
        <begin position="75"/>
        <end position="86"/>
    </location>
</feature>
<feature type="region of interest" description="Disordered" evidence="1">
    <location>
        <begin position="480"/>
        <end position="504"/>
    </location>
</feature>
<name>A0A1E1K7S9_9HELO</name>
<evidence type="ECO:0000313" key="4">
    <source>
        <dbReference type="Proteomes" id="UP000178912"/>
    </source>
</evidence>
<gene>
    <name evidence="3" type="ORF">RAG0_03211</name>
</gene>
<feature type="compositionally biased region" description="Polar residues" evidence="1">
    <location>
        <begin position="292"/>
        <end position="301"/>
    </location>
</feature>
<evidence type="ECO:0000313" key="3">
    <source>
        <dbReference type="EMBL" id="CZS92674.1"/>
    </source>
</evidence>
<feature type="compositionally biased region" description="Low complexity" evidence="1">
    <location>
        <begin position="96"/>
        <end position="107"/>
    </location>
</feature>
<organism evidence="3 4">
    <name type="scientific">Rhynchosporium agropyri</name>
    <dbReference type="NCBI Taxonomy" id="914238"/>
    <lineage>
        <taxon>Eukaryota</taxon>
        <taxon>Fungi</taxon>
        <taxon>Dikarya</taxon>
        <taxon>Ascomycota</taxon>
        <taxon>Pezizomycotina</taxon>
        <taxon>Leotiomycetes</taxon>
        <taxon>Helotiales</taxon>
        <taxon>Ploettnerulaceae</taxon>
        <taxon>Rhynchosporium</taxon>
    </lineage>
</organism>
<dbReference type="Proteomes" id="UP000178912">
    <property type="component" value="Unassembled WGS sequence"/>
</dbReference>
<accession>A0A1E1K7S9</accession>
<reference evidence="4" key="1">
    <citation type="submission" date="2016-03" db="EMBL/GenBank/DDBJ databases">
        <authorList>
            <person name="Guldener U."/>
        </authorList>
    </citation>
    <scope>NUCLEOTIDE SEQUENCE [LARGE SCALE GENOMIC DNA]</scope>
    <source>
        <strain evidence="4">04CH-RAC-A.6.1</strain>
    </source>
</reference>
<feature type="compositionally biased region" description="Polar residues" evidence="1">
    <location>
        <begin position="1"/>
        <end position="17"/>
    </location>
</feature>
<dbReference type="PROSITE" id="PS00028">
    <property type="entry name" value="ZINC_FINGER_C2H2_1"/>
    <property type="match status" value="1"/>
</dbReference>
<keyword evidence="4" id="KW-1185">Reference proteome</keyword>
<proteinExistence type="predicted"/>
<feature type="compositionally biased region" description="Polar residues" evidence="1">
    <location>
        <begin position="40"/>
        <end position="60"/>
    </location>
</feature>
<dbReference type="OrthoDB" id="5424797at2759"/>
<feature type="domain" description="C2H2-type" evidence="2">
    <location>
        <begin position="327"/>
        <end position="350"/>
    </location>
</feature>